<feature type="transmembrane region" description="Helical" evidence="1">
    <location>
        <begin position="64"/>
        <end position="90"/>
    </location>
</feature>
<keyword evidence="1" id="KW-0812">Transmembrane</keyword>
<dbReference type="KEGG" id="mri:Mal4_51690"/>
<feature type="transmembrane region" description="Helical" evidence="1">
    <location>
        <begin position="32"/>
        <end position="52"/>
    </location>
</feature>
<keyword evidence="3" id="KW-1185">Reference proteome</keyword>
<accession>A0A517ZED2</accession>
<dbReference type="RefSeq" id="WP_197443816.1">
    <property type="nucleotide sequence ID" value="NZ_CP036275.1"/>
</dbReference>
<evidence type="ECO:0000313" key="3">
    <source>
        <dbReference type="Proteomes" id="UP000320496"/>
    </source>
</evidence>
<evidence type="ECO:0008006" key="4">
    <source>
        <dbReference type="Google" id="ProtNLM"/>
    </source>
</evidence>
<feature type="transmembrane region" description="Helical" evidence="1">
    <location>
        <begin position="96"/>
        <end position="112"/>
    </location>
</feature>
<dbReference type="EMBL" id="CP036275">
    <property type="protein sequence ID" value="QDU40809.1"/>
    <property type="molecule type" value="Genomic_DNA"/>
</dbReference>
<gene>
    <name evidence="2" type="ORF">Mal4_51690</name>
</gene>
<evidence type="ECO:0000313" key="2">
    <source>
        <dbReference type="EMBL" id="QDU40809.1"/>
    </source>
</evidence>
<evidence type="ECO:0000256" key="1">
    <source>
        <dbReference type="SAM" id="Phobius"/>
    </source>
</evidence>
<protein>
    <recommendedName>
        <fullName evidence="4">Zincin peptidase</fullName>
    </recommendedName>
</protein>
<reference evidence="2 3" key="1">
    <citation type="submission" date="2019-02" db="EMBL/GenBank/DDBJ databases">
        <title>Deep-cultivation of Planctomycetes and their phenomic and genomic characterization uncovers novel biology.</title>
        <authorList>
            <person name="Wiegand S."/>
            <person name="Jogler M."/>
            <person name="Boedeker C."/>
            <person name="Pinto D."/>
            <person name="Vollmers J."/>
            <person name="Rivas-Marin E."/>
            <person name="Kohn T."/>
            <person name="Peeters S.H."/>
            <person name="Heuer A."/>
            <person name="Rast P."/>
            <person name="Oberbeckmann S."/>
            <person name="Bunk B."/>
            <person name="Jeske O."/>
            <person name="Meyerdierks A."/>
            <person name="Storesund J.E."/>
            <person name="Kallscheuer N."/>
            <person name="Luecker S."/>
            <person name="Lage O.M."/>
            <person name="Pohl T."/>
            <person name="Merkel B.J."/>
            <person name="Hornburger P."/>
            <person name="Mueller R.-W."/>
            <person name="Bruemmer F."/>
            <person name="Labrenz M."/>
            <person name="Spormann A.M."/>
            <person name="Op den Camp H."/>
            <person name="Overmann J."/>
            <person name="Amann R."/>
            <person name="Jetten M.S.M."/>
            <person name="Mascher T."/>
            <person name="Medema M.H."/>
            <person name="Devos D.P."/>
            <person name="Kaster A.-K."/>
            <person name="Ovreas L."/>
            <person name="Rohde M."/>
            <person name="Galperin M.Y."/>
            <person name="Jogler C."/>
        </authorList>
    </citation>
    <scope>NUCLEOTIDE SEQUENCE [LARGE SCALE GENOMIC DNA]</scope>
    <source>
        <strain evidence="2 3">Mal4</strain>
    </source>
</reference>
<dbReference type="AlphaFoldDB" id="A0A517ZED2"/>
<proteinExistence type="predicted"/>
<keyword evidence="1" id="KW-0472">Membrane</keyword>
<dbReference type="Pfam" id="PF11667">
    <property type="entry name" value="DUF3267"/>
    <property type="match status" value="1"/>
</dbReference>
<sequence>MRFVLGPIPPSETIGAIASGWTPMTSSNELRWVRVTSVTGMLMLLVAGFLALQQAASLPDVAPWYLVGVIASTLFLVPLHELLHCLGYLVPLRSRALVTGIWLSTGTWYVVYDSPLPRWRVLVMLAAPFVCLSVFPCIVYPFVSGSNAWTVTFLVLVHGALCVGDIITFARICTNIPAGSLVHNCGWTTCWYTPPTDVTEADDNPMHPSGEGGCFQVDNLSSPP</sequence>
<dbReference type="Proteomes" id="UP000320496">
    <property type="component" value="Chromosome"/>
</dbReference>
<dbReference type="InterPro" id="IPR021683">
    <property type="entry name" value="DUF3267"/>
</dbReference>
<organism evidence="2 3">
    <name type="scientific">Maioricimonas rarisocia</name>
    <dbReference type="NCBI Taxonomy" id="2528026"/>
    <lineage>
        <taxon>Bacteria</taxon>
        <taxon>Pseudomonadati</taxon>
        <taxon>Planctomycetota</taxon>
        <taxon>Planctomycetia</taxon>
        <taxon>Planctomycetales</taxon>
        <taxon>Planctomycetaceae</taxon>
        <taxon>Maioricimonas</taxon>
    </lineage>
</organism>
<feature type="transmembrane region" description="Helical" evidence="1">
    <location>
        <begin position="149"/>
        <end position="170"/>
    </location>
</feature>
<name>A0A517ZED2_9PLAN</name>
<keyword evidence="1" id="KW-1133">Transmembrane helix</keyword>
<feature type="transmembrane region" description="Helical" evidence="1">
    <location>
        <begin position="119"/>
        <end position="143"/>
    </location>
</feature>